<organism evidence="1 2">
    <name type="scientific">Araneus ventricosus</name>
    <name type="common">Orbweaver spider</name>
    <name type="synonym">Epeira ventricosa</name>
    <dbReference type="NCBI Taxonomy" id="182803"/>
    <lineage>
        <taxon>Eukaryota</taxon>
        <taxon>Metazoa</taxon>
        <taxon>Ecdysozoa</taxon>
        <taxon>Arthropoda</taxon>
        <taxon>Chelicerata</taxon>
        <taxon>Arachnida</taxon>
        <taxon>Araneae</taxon>
        <taxon>Araneomorphae</taxon>
        <taxon>Entelegynae</taxon>
        <taxon>Araneoidea</taxon>
        <taxon>Araneidae</taxon>
        <taxon>Araneus</taxon>
    </lineage>
</organism>
<protein>
    <submittedName>
        <fullName evidence="1">Uncharacterized protein</fullName>
    </submittedName>
</protein>
<reference evidence="1 2" key="1">
    <citation type="journal article" date="2019" name="Sci. Rep.">
        <title>Orb-weaving spider Araneus ventricosus genome elucidates the spidroin gene catalogue.</title>
        <authorList>
            <person name="Kono N."/>
            <person name="Nakamura H."/>
            <person name="Ohtoshi R."/>
            <person name="Moran D.A.P."/>
            <person name="Shinohara A."/>
            <person name="Yoshida Y."/>
            <person name="Fujiwara M."/>
            <person name="Mori M."/>
            <person name="Tomita M."/>
            <person name="Arakawa K."/>
        </authorList>
    </citation>
    <scope>NUCLEOTIDE SEQUENCE [LARGE SCALE GENOMIC DNA]</scope>
</reference>
<dbReference type="EMBL" id="BGPR01002848">
    <property type="protein sequence ID" value="GBM79917.1"/>
    <property type="molecule type" value="Genomic_DNA"/>
</dbReference>
<dbReference type="Proteomes" id="UP000499080">
    <property type="component" value="Unassembled WGS sequence"/>
</dbReference>
<evidence type="ECO:0000313" key="1">
    <source>
        <dbReference type="EMBL" id="GBM79917.1"/>
    </source>
</evidence>
<accession>A0A4Y2IQA1</accession>
<name>A0A4Y2IQA1_ARAVE</name>
<gene>
    <name evidence="1" type="ORF">AVEN_173899_1</name>
</gene>
<dbReference type="AlphaFoldDB" id="A0A4Y2IQA1"/>
<proteinExistence type="predicted"/>
<sequence>MTAGEQVLDVFVSVLRIIILSENDVTTKRIACIPTLAVLKDVFLLKLIYDSLNKPKGTYAKARDASPNHDISTPILHCWNLVLGGRNHLGTTNPLHPIRTKQHVLACITPKDIFPLFPGPVLLRLPHSTGVLRFLVQIIGFLPGRFSFSPAA</sequence>
<comment type="caution">
    <text evidence="1">The sequence shown here is derived from an EMBL/GenBank/DDBJ whole genome shotgun (WGS) entry which is preliminary data.</text>
</comment>
<evidence type="ECO:0000313" key="2">
    <source>
        <dbReference type="Proteomes" id="UP000499080"/>
    </source>
</evidence>
<keyword evidence="2" id="KW-1185">Reference proteome</keyword>